<evidence type="ECO:0000256" key="1">
    <source>
        <dbReference type="ARBA" id="ARBA00001096"/>
    </source>
</evidence>
<dbReference type="SUPFAM" id="SSF74650">
    <property type="entry name" value="Galactose mutarotase-like"/>
    <property type="match status" value="1"/>
</dbReference>
<evidence type="ECO:0000313" key="7">
    <source>
        <dbReference type="Proteomes" id="UP000237983"/>
    </source>
</evidence>
<dbReference type="InterPro" id="IPR011013">
    <property type="entry name" value="Gal_mutarotase_sf_dom"/>
</dbReference>
<dbReference type="PANTHER" id="PTHR11122:SF13">
    <property type="entry name" value="GLUCOSE-6-PHOSPHATE 1-EPIMERASE"/>
    <property type="match status" value="1"/>
</dbReference>
<accession>A0A2T0VE48</accession>
<dbReference type="PIRSF" id="PIRSF016020">
    <property type="entry name" value="PHexose_mutarotase"/>
    <property type="match status" value="1"/>
</dbReference>
<dbReference type="GO" id="GO:0005975">
    <property type="term" value="P:carbohydrate metabolic process"/>
    <property type="evidence" value="ECO:0007669"/>
    <property type="project" value="InterPro"/>
</dbReference>
<dbReference type="AlphaFoldDB" id="A0A2T0VE48"/>
<dbReference type="InterPro" id="IPR025532">
    <property type="entry name" value="G6P_1-epimerase"/>
</dbReference>
<dbReference type="Pfam" id="PF01263">
    <property type="entry name" value="Aldose_epim"/>
    <property type="match status" value="1"/>
</dbReference>
<name>A0A2T0VE48_9MICO</name>
<dbReference type="EMBL" id="PVTL01000004">
    <property type="protein sequence ID" value="PRY68448.1"/>
    <property type="molecule type" value="Genomic_DNA"/>
</dbReference>
<dbReference type="RefSeq" id="WP_106211920.1">
    <property type="nucleotide sequence ID" value="NZ_PVTL01000004.1"/>
</dbReference>
<gene>
    <name evidence="6" type="ORF">B0I08_104150</name>
</gene>
<keyword evidence="7" id="KW-1185">Reference proteome</keyword>
<dbReference type="InterPro" id="IPR014718">
    <property type="entry name" value="GH-type_carb-bd"/>
</dbReference>
<comment type="catalytic activity">
    <reaction evidence="1">
        <text>alpha-D-glucose 6-phosphate = beta-D-glucose 6-phosphate</text>
        <dbReference type="Rhea" id="RHEA:16249"/>
        <dbReference type="ChEBI" id="CHEBI:58225"/>
        <dbReference type="ChEBI" id="CHEBI:58247"/>
        <dbReference type="EC" id="5.1.3.15"/>
    </reaction>
</comment>
<proteinExistence type="inferred from homology"/>
<dbReference type="GO" id="GO:0030246">
    <property type="term" value="F:carbohydrate binding"/>
    <property type="evidence" value="ECO:0007669"/>
    <property type="project" value="UniProtKB-UniRule"/>
</dbReference>
<keyword evidence="3 4" id="KW-0413">Isomerase</keyword>
<dbReference type="InterPro" id="IPR008183">
    <property type="entry name" value="Aldose_1/G6P_1-epimerase"/>
</dbReference>
<evidence type="ECO:0000256" key="5">
    <source>
        <dbReference type="PIRSR" id="PIRSR016020-1"/>
    </source>
</evidence>
<organism evidence="6 7">
    <name type="scientific">Glaciihabitans tibetensis</name>
    <dbReference type="NCBI Taxonomy" id="1266600"/>
    <lineage>
        <taxon>Bacteria</taxon>
        <taxon>Bacillati</taxon>
        <taxon>Actinomycetota</taxon>
        <taxon>Actinomycetes</taxon>
        <taxon>Micrococcales</taxon>
        <taxon>Microbacteriaceae</taxon>
        <taxon>Glaciihabitans</taxon>
    </lineage>
</organism>
<reference evidence="6 7" key="1">
    <citation type="submission" date="2018-03" db="EMBL/GenBank/DDBJ databases">
        <title>Genomic Encyclopedia of Type Strains, Phase III (KMG-III): the genomes of soil and plant-associated and newly described type strains.</title>
        <authorList>
            <person name="Whitman W."/>
        </authorList>
    </citation>
    <scope>NUCLEOTIDE SEQUENCE [LARGE SCALE GENOMIC DNA]</scope>
    <source>
        <strain evidence="6 7">CGMCC 1.12484</strain>
    </source>
</reference>
<dbReference type="GO" id="GO:0047938">
    <property type="term" value="F:glucose-6-phosphate 1-epimerase activity"/>
    <property type="evidence" value="ECO:0007669"/>
    <property type="project" value="UniProtKB-UniRule"/>
</dbReference>
<dbReference type="EC" id="5.1.3.15" evidence="4"/>
<sequence>MTTPSAPLTDLPVGISMIDGLGSLPAVAVAHPSATALIYLHGAHVAEWCPTGQLPVLWMSALSRYSTADPLRGGIPLCFPWFGKNATDATLPNHGWARLAEWTLISAESGADAAELTFELTEQSVGVPDGTAPMRLLYVVTVGAELTADLQVINTADRDLTFEEAFHTYVTVGEITATTIGGFENLPYLDRAATPEATGVSAQRVLFGGEHLERIYPMPALIDVDDAAQSRVITVVAPASAQSVIWNPGSVKAADIADFGDDEFTSMVCVEAANVLDGAITLAPGASNHMTTTLAVR</sequence>
<dbReference type="PANTHER" id="PTHR11122">
    <property type="entry name" value="APOSPORY-ASSOCIATED PROTEIN C-RELATED"/>
    <property type="match status" value="1"/>
</dbReference>
<feature type="active site" evidence="5">
    <location>
        <position position="167"/>
    </location>
</feature>
<evidence type="ECO:0000256" key="4">
    <source>
        <dbReference type="PIRNR" id="PIRNR016020"/>
    </source>
</evidence>
<feature type="active site" evidence="5">
    <location>
        <position position="271"/>
    </location>
</feature>
<comment type="similarity">
    <text evidence="2 4">Belongs to the glucose-6-phosphate 1-epimerase family.</text>
</comment>
<dbReference type="Proteomes" id="UP000237983">
    <property type="component" value="Unassembled WGS sequence"/>
</dbReference>
<comment type="caution">
    <text evidence="6">The sequence shown here is derived from an EMBL/GenBank/DDBJ whole genome shotgun (WGS) entry which is preliminary data.</text>
</comment>
<dbReference type="Gene3D" id="2.70.98.10">
    <property type="match status" value="1"/>
</dbReference>
<evidence type="ECO:0000256" key="2">
    <source>
        <dbReference type="ARBA" id="ARBA00005866"/>
    </source>
</evidence>
<dbReference type="OrthoDB" id="9790727at2"/>
<evidence type="ECO:0000256" key="3">
    <source>
        <dbReference type="ARBA" id="ARBA00023235"/>
    </source>
</evidence>
<dbReference type="CDD" id="cd09020">
    <property type="entry name" value="D-hex-6-P-epi_like"/>
    <property type="match status" value="1"/>
</dbReference>
<protein>
    <recommendedName>
        <fullName evidence="4">Putative glucose-6-phosphate 1-epimerase</fullName>
        <ecNumber evidence="4">5.1.3.15</ecNumber>
    </recommendedName>
</protein>
<evidence type="ECO:0000313" key="6">
    <source>
        <dbReference type="EMBL" id="PRY68448.1"/>
    </source>
</evidence>